<dbReference type="Pfam" id="PF01266">
    <property type="entry name" value="DAO"/>
    <property type="match status" value="1"/>
</dbReference>
<organism evidence="8 9">
    <name type="scientific">Bordetella holmesii CDC-H585-BH</name>
    <dbReference type="NCBI Taxonomy" id="1331206"/>
    <lineage>
        <taxon>Bacteria</taxon>
        <taxon>Pseudomonadati</taxon>
        <taxon>Pseudomonadota</taxon>
        <taxon>Betaproteobacteria</taxon>
        <taxon>Burkholderiales</taxon>
        <taxon>Alcaligenaceae</taxon>
        <taxon>Bordetella</taxon>
    </lineage>
</organism>
<comment type="similarity">
    <text evidence="2">Belongs to the DadA oxidoreductase family.</text>
</comment>
<reference evidence="8 9" key="1">
    <citation type="submission" date="2014-03" db="EMBL/GenBank/DDBJ databases">
        <title>Genome sequence of Bordetella holmseii.</title>
        <authorList>
            <person name="Harvill E."/>
            <person name="Goodfield L.L."/>
            <person name="Ivanov Y."/>
            <person name="Meyer J.A."/>
            <person name="Newth C."/>
            <person name="Cassiday P."/>
            <person name="Tondella M.L."/>
            <person name="Liao P."/>
            <person name="Zimmerman J."/>
            <person name="Meert K."/>
            <person name="Wessel D."/>
            <person name="Berger J."/>
            <person name="Dean J.M."/>
            <person name="Holubkov R."/>
            <person name="Burr J."/>
            <person name="Liu T."/>
            <person name="Brinkac L.M."/>
            <person name="Sanka R."/>
            <person name="Kim M."/>
            <person name="Losada L."/>
        </authorList>
    </citation>
    <scope>NUCLEOTIDE SEQUENCE [LARGE SCALE GENOMIC DNA]</scope>
    <source>
        <strain evidence="8 9">CDC-H585-BH</strain>
    </source>
</reference>
<dbReference type="PANTHER" id="PTHR13847">
    <property type="entry name" value="SARCOSINE DEHYDROGENASE-RELATED"/>
    <property type="match status" value="1"/>
</dbReference>
<dbReference type="Gene3D" id="3.50.50.60">
    <property type="entry name" value="FAD/NAD(P)-binding domain"/>
    <property type="match status" value="1"/>
</dbReference>
<evidence type="ECO:0000256" key="1">
    <source>
        <dbReference type="ARBA" id="ARBA00001974"/>
    </source>
</evidence>
<keyword evidence="3" id="KW-0285">Flavoprotein</keyword>
<feature type="domain" description="FAD dependent oxidoreductase" evidence="7">
    <location>
        <begin position="3"/>
        <end position="64"/>
    </location>
</feature>
<dbReference type="AlphaFoldDB" id="A0A158M233"/>
<proteinExistence type="inferred from homology"/>
<dbReference type="GO" id="GO:0055130">
    <property type="term" value="P:D-alanine catabolic process"/>
    <property type="evidence" value="ECO:0007669"/>
    <property type="project" value="TreeGrafter"/>
</dbReference>
<evidence type="ECO:0000256" key="3">
    <source>
        <dbReference type="ARBA" id="ARBA00022630"/>
    </source>
</evidence>
<dbReference type="GO" id="GO:0008718">
    <property type="term" value="F:D-amino-acid dehydrogenase activity"/>
    <property type="evidence" value="ECO:0007669"/>
    <property type="project" value="TreeGrafter"/>
</dbReference>
<dbReference type="GO" id="GO:0005886">
    <property type="term" value="C:plasma membrane"/>
    <property type="evidence" value="ECO:0007669"/>
    <property type="project" value="TreeGrafter"/>
</dbReference>
<evidence type="ECO:0000256" key="6">
    <source>
        <dbReference type="ARBA" id="ARBA00047884"/>
    </source>
</evidence>
<evidence type="ECO:0000313" key="8">
    <source>
        <dbReference type="EMBL" id="KAK88965.1"/>
    </source>
</evidence>
<evidence type="ECO:0000256" key="4">
    <source>
        <dbReference type="ARBA" id="ARBA00022827"/>
    </source>
</evidence>
<dbReference type="SUPFAM" id="SSF51971">
    <property type="entry name" value="Nucleotide-binding domain"/>
    <property type="match status" value="1"/>
</dbReference>
<keyword evidence="4" id="KW-0274">FAD</keyword>
<dbReference type="Proteomes" id="UP000026682">
    <property type="component" value="Unassembled WGS sequence"/>
</dbReference>
<dbReference type="EMBL" id="JFZZ01000107">
    <property type="protein sequence ID" value="KAK88965.1"/>
    <property type="molecule type" value="Genomic_DNA"/>
</dbReference>
<protein>
    <submittedName>
        <fullName evidence="8">Ketopantoate reductase PanE/ApbA domain protein</fullName>
    </submittedName>
</protein>
<sequence length="85" mass="9051">MHIIVLGSGVIGTTTAYYLARQGAQVTVLDRQPGPADETSYANAGQVSPGYSTPWAAPGIPAKALKWMFQKHAPLALRVDGSLWQ</sequence>
<name>A0A158M233_9BORD</name>
<keyword evidence="5" id="KW-0560">Oxidoreductase</keyword>
<evidence type="ECO:0000256" key="5">
    <source>
        <dbReference type="ARBA" id="ARBA00023002"/>
    </source>
</evidence>
<accession>A0A158M233</accession>
<gene>
    <name evidence="8" type="ORF">L497_1468</name>
</gene>
<dbReference type="PATRIC" id="fig|1331206.3.peg.2679"/>
<comment type="caution">
    <text evidence="8">The sequence shown here is derived from an EMBL/GenBank/DDBJ whole genome shotgun (WGS) entry which is preliminary data.</text>
</comment>
<dbReference type="FunFam" id="3.50.50.60:FF:000020">
    <property type="entry name" value="D-amino acid dehydrogenase"/>
    <property type="match status" value="1"/>
</dbReference>
<comment type="catalytic activity">
    <reaction evidence="6">
        <text>a D-alpha-amino acid + A + H2O = a 2-oxocarboxylate + AH2 + NH4(+)</text>
        <dbReference type="Rhea" id="RHEA:18125"/>
        <dbReference type="ChEBI" id="CHEBI:13193"/>
        <dbReference type="ChEBI" id="CHEBI:15377"/>
        <dbReference type="ChEBI" id="CHEBI:17499"/>
        <dbReference type="ChEBI" id="CHEBI:28938"/>
        <dbReference type="ChEBI" id="CHEBI:35179"/>
        <dbReference type="ChEBI" id="CHEBI:59871"/>
    </reaction>
</comment>
<dbReference type="InterPro" id="IPR006076">
    <property type="entry name" value="FAD-dep_OxRdtase"/>
</dbReference>
<dbReference type="InterPro" id="IPR036188">
    <property type="entry name" value="FAD/NAD-bd_sf"/>
</dbReference>
<evidence type="ECO:0000259" key="7">
    <source>
        <dbReference type="Pfam" id="PF01266"/>
    </source>
</evidence>
<comment type="cofactor">
    <cofactor evidence="1">
        <name>FAD</name>
        <dbReference type="ChEBI" id="CHEBI:57692"/>
    </cofactor>
</comment>
<dbReference type="PANTHER" id="PTHR13847:SF280">
    <property type="entry name" value="D-AMINO ACID DEHYDROGENASE"/>
    <property type="match status" value="1"/>
</dbReference>
<dbReference type="GO" id="GO:0005737">
    <property type="term" value="C:cytoplasm"/>
    <property type="evidence" value="ECO:0007669"/>
    <property type="project" value="TreeGrafter"/>
</dbReference>
<evidence type="ECO:0000256" key="2">
    <source>
        <dbReference type="ARBA" id="ARBA00009410"/>
    </source>
</evidence>
<evidence type="ECO:0000313" key="9">
    <source>
        <dbReference type="Proteomes" id="UP000026682"/>
    </source>
</evidence>